<dbReference type="InterPro" id="IPR050832">
    <property type="entry name" value="Bact_Acetyltransf"/>
</dbReference>
<keyword evidence="6" id="KW-1185">Reference proteome</keyword>
<dbReference type="GO" id="GO:0016747">
    <property type="term" value="F:acyltransferase activity, transferring groups other than amino-acyl groups"/>
    <property type="evidence" value="ECO:0007669"/>
    <property type="project" value="InterPro"/>
</dbReference>
<keyword evidence="3" id="KW-0472">Membrane</keyword>
<proteinExistence type="predicted"/>
<dbReference type="Gene3D" id="3.40.630.30">
    <property type="match status" value="1"/>
</dbReference>
<dbReference type="AlphaFoldDB" id="A0A2T8HP11"/>
<dbReference type="EMBL" id="QDKG01000001">
    <property type="protein sequence ID" value="PVH27150.1"/>
    <property type="molecule type" value="Genomic_DNA"/>
</dbReference>
<dbReference type="InterPro" id="IPR016181">
    <property type="entry name" value="Acyl_CoA_acyltransferase"/>
</dbReference>
<dbReference type="InterPro" id="IPR000182">
    <property type="entry name" value="GNAT_dom"/>
</dbReference>
<evidence type="ECO:0000256" key="1">
    <source>
        <dbReference type="ARBA" id="ARBA00022679"/>
    </source>
</evidence>
<evidence type="ECO:0000256" key="2">
    <source>
        <dbReference type="ARBA" id="ARBA00023315"/>
    </source>
</evidence>
<comment type="caution">
    <text evidence="5">The sequence shown here is derived from an EMBL/GenBank/DDBJ whole genome shotgun (WGS) entry which is preliminary data.</text>
</comment>
<gene>
    <name evidence="5" type="ORF">DC487_02010</name>
</gene>
<dbReference type="Pfam" id="PF00583">
    <property type="entry name" value="Acetyltransf_1"/>
    <property type="match status" value="1"/>
</dbReference>
<dbReference type="CDD" id="cd04301">
    <property type="entry name" value="NAT_SF"/>
    <property type="match status" value="1"/>
</dbReference>
<evidence type="ECO:0000313" key="5">
    <source>
        <dbReference type="EMBL" id="PVH27150.1"/>
    </source>
</evidence>
<keyword evidence="2" id="KW-0012">Acyltransferase</keyword>
<keyword evidence="3" id="KW-0812">Transmembrane</keyword>
<dbReference type="PROSITE" id="PS51186">
    <property type="entry name" value="GNAT"/>
    <property type="match status" value="1"/>
</dbReference>
<dbReference type="Proteomes" id="UP000245627">
    <property type="component" value="Unassembled WGS sequence"/>
</dbReference>
<dbReference type="PANTHER" id="PTHR43877">
    <property type="entry name" value="AMINOALKYLPHOSPHONATE N-ACETYLTRANSFERASE-RELATED-RELATED"/>
    <property type="match status" value="1"/>
</dbReference>
<accession>A0A2T8HP11</accession>
<organism evidence="5 6">
    <name type="scientific">Sphingobacterium corticibacter</name>
    <dbReference type="NCBI Taxonomy" id="2171749"/>
    <lineage>
        <taxon>Bacteria</taxon>
        <taxon>Pseudomonadati</taxon>
        <taxon>Bacteroidota</taxon>
        <taxon>Sphingobacteriia</taxon>
        <taxon>Sphingobacteriales</taxon>
        <taxon>Sphingobacteriaceae</taxon>
        <taxon>Sphingobacterium</taxon>
    </lineage>
</organism>
<dbReference type="OrthoDB" id="5319888at2"/>
<dbReference type="SUPFAM" id="SSF55729">
    <property type="entry name" value="Acyl-CoA N-acyltransferases (Nat)"/>
    <property type="match status" value="1"/>
</dbReference>
<name>A0A2T8HP11_9SPHI</name>
<sequence>MQIRKATPQDAFALAPILLLAMEDIVYYLIGQQDKARAIDFLTYCIAQKDNQYSYQHIWVAEANETILGQASLYNGADLANLRQPVLDYITKEYQHTPIVFDETSAGEVYLDTIAVAPQAQGMGIGQLLLRHIIDFFVHNQKATIGLLVDQENPKAKSLYLRTGFSKVSEKSIFGKRLDHLQIKPTAKDS</sequence>
<keyword evidence="1 5" id="KW-0808">Transferase</keyword>
<keyword evidence="3" id="KW-1133">Transmembrane helix</keyword>
<protein>
    <submittedName>
        <fullName evidence="5">GNAT family N-acetyltransferase</fullName>
    </submittedName>
</protein>
<feature type="domain" description="N-acetyltransferase" evidence="4">
    <location>
        <begin position="1"/>
        <end position="188"/>
    </location>
</feature>
<feature type="transmembrane region" description="Helical" evidence="3">
    <location>
        <begin position="12"/>
        <end position="30"/>
    </location>
</feature>
<evidence type="ECO:0000256" key="3">
    <source>
        <dbReference type="SAM" id="Phobius"/>
    </source>
</evidence>
<evidence type="ECO:0000313" key="6">
    <source>
        <dbReference type="Proteomes" id="UP000245627"/>
    </source>
</evidence>
<reference evidence="5 6" key="1">
    <citation type="submission" date="2018-04" db="EMBL/GenBank/DDBJ databases">
        <title>Sphingobacterium cortibacter sp. nov.</title>
        <authorList>
            <person name="Li Y."/>
        </authorList>
    </citation>
    <scope>NUCLEOTIDE SEQUENCE [LARGE SCALE GENOMIC DNA]</scope>
    <source>
        <strain evidence="5 6">2c-3</strain>
    </source>
</reference>
<evidence type="ECO:0000259" key="4">
    <source>
        <dbReference type="PROSITE" id="PS51186"/>
    </source>
</evidence>